<feature type="transmembrane region" description="Helical" evidence="1">
    <location>
        <begin position="246"/>
        <end position="269"/>
    </location>
</feature>
<evidence type="ECO:0000256" key="1">
    <source>
        <dbReference type="SAM" id="Phobius"/>
    </source>
</evidence>
<feature type="transmembrane region" description="Helical" evidence="1">
    <location>
        <begin position="58"/>
        <end position="76"/>
    </location>
</feature>
<keyword evidence="1" id="KW-0472">Membrane</keyword>
<organism evidence="2 3">
    <name type="scientific">Triparma retinervis</name>
    <dbReference type="NCBI Taxonomy" id="2557542"/>
    <lineage>
        <taxon>Eukaryota</taxon>
        <taxon>Sar</taxon>
        <taxon>Stramenopiles</taxon>
        <taxon>Ochrophyta</taxon>
        <taxon>Bolidophyceae</taxon>
        <taxon>Parmales</taxon>
        <taxon>Triparmaceae</taxon>
        <taxon>Triparma</taxon>
    </lineage>
</organism>
<name>A0A9W7A6W1_9STRA</name>
<gene>
    <name evidence="2" type="ORF">TrRE_jg7025</name>
</gene>
<reference evidence="2" key="1">
    <citation type="submission" date="2022-07" db="EMBL/GenBank/DDBJ databases">
        <title>Genome analysis of Parmales, a sister group of diatoms, reveals the evolutionary specialization of diatoms from phago-mixotrophs to photoautotrophs.</title>
        <authorList>
            <person name="Ban H."/>
            <person name="Sato S."/>
            <person name="Yoshikawa S."/>
            <person name="Kazumasa Y."/>
            <person name="Nakamura Y."/>
            <person name="Ichinomiya M."/>
            <person name="Saitoh K."/>
            <person name="Sato N."/>
            <person name="Blanc-Mathieu R."/>
            <person name="Endo H."/>
            <person name="Kuwata A."/>
            <person name="Ogata H."/>
        </authorList>
    </citation>
    <scope>NUCLEOTIDE SEQUENCE</scope>
</reference>
<accession>A0A9W7A6W1</accession>
<feature type="transmembrane region" description="Helical" evidence="1">
    <location>
        <begin position="215"/>
        <end position="234"/>
    </location>
</feature>
<protein>
    <submittedName>
        <fullName evidence="2">Uncharacterized protein</fullName>
    </submittedName>
</protein>
<feature type="transmembrane region" description="Helical" evidence="1">
    <location>
        <begin position="88"/>
        <end position="110"/>
    </location>
</feature>
<dbReference type="AlphaFoldDB" id="A0A9W7A6W1"/>
<dbReference type="OrthoDB" id="189797at2759"/>
<keyword evidence="1" id="KW-1133">Transmembrane helix</keyword>
<dbReference type="Proteomes" id="UP001165082">
    <property type="component" value="Unassembled WGS sequence"/>
</dbReference>
<evidence type="ECO:0000313" key="2">
    <source>
        <dbReference type="EMBL" id="GMH62425.1"/>
    </source>
</evidence>
<keyword evidence="3" id="KW-1185">Reference proteome</keyword>
<feature type="transmembrane region" description="Helical" evidence="1">
    <location>
        <begin position="173"/>
        <end position="194"/>
    </location>
</feature>
<comment type="caution">
    <text evidence="2">The sequence shown here is derived from an EMBL/GenBank/DDBJ whole genome shotgun (WGS) entry which is preliminary data.</text>
</comment>
<evidence type="ECO:0000313" key="3">
    <source>
        <dbReference type="Proteomes" id="UP001165082"/>
    </source>
</evidence>
<keyword evidence="1" id="KW-0812">Transmembrane</keyword>
<proteinExistence type="predicted"/>
<dbReference type="EMBL" id="BRXZ01006555">
    <property type="protein sequence ID" value="GMH62425.1"/>
    <property type="molecule type" value="Genomic_DNA"/>
</dbReference>
<feature type="transmembrane region" description="Helical" evidence="1">
    <location>
        <begin position="122"/>
        <end position="144"/>
    </location>
</feature>
<sequence>MGTASGTTSFGAMGLYYLASLDRHERRDSEGAEQAPLSHIKSFLFRDMFYILRRENRSLAIFALWGAAIEASVAIAEFHSDADGNHLAGWFVISMIFWINLPLLYFAMRVRDILSLMSPPDILSYLSINILTIGISSLAPMMYLSMDTIKCASNALSTADDHENILSQCSGVLYPQASICFFLLVIMVVKVIVAPLSTTSFTTVDFIKLDLPLRFVIQGVLASTSFALNFYLFANMAEGKSTDTNLILSIAAVVCIATPLFIEFFLMVINLGHHSTIRRLSTSGEASDLSANLLGANDPADGGLAQFM</sequence>